<reference evidence="1" key="1">
    <citation type="journal article" date="2020" name="Nat. Commun.">
        <title>Large-scale genome sequencing of mycorrhizal fungi provides insights into the early evolution of symbiotic traits.</title>
        <authorList>
            <person name="Miyauchi S."/>
            <person name="Kiss E."/>
            <person name="Kuo A."/>
            <person name="Drula E."/>
            <person name="Kohler A."/>
            <person name="Sanchez-Garcia M."/>
            <person name="Morin E."/>
            <person name="Andreopoulos B."/>
            <person name="Barry K.W."/>
            <person name="Bonito G."/>
            <person name="Buee M."/>
            <person name="Carver A."/>
            <person name="Chen C."/>
            <person name="Cichocki N."/>
            <person name="Clum A."/>
            <person name="Culley D."/>
            <person name="Crous P.W."/>
            <person name="Fauchery L."/>
            <person name="Girlanda M."/>
            <person name="Hayes R.D."/>
            <person name="Keri Z."/>
            <person name="LaButti K."/>
            <person name="Lipzen A."/>
            <person name="Lombard V."/>
            <person name="Magnuson J."/>
            <person name="Maillard F."/>
            <person name="Murat C."/>
            <person name="Nolan M."/>
            <person name="Ohm R.A."/>
            <person name="Pangilinan J."/>
            <person name="Pereira M.F."/>
            <person name="Perotto S."/>
            <person name="Peter M."/>
            <person name="Pfister S."/>
            <person name="Riley R."/>
            <person name="Sitrit Y."/>
            <person name="Stielow J.B."/>
            <person name="Szollosi G."/>
            <person name="Zifcakova L."/>
            <person name="Stursova M."/>
            <person name="Spatafora J.W."/>
            <person name="Tedersoo L."/>
            <person name="Vaario L.M."/>
            <person name="Yamada A."/>
            <person name="Yan M."/>
            <person name="Wang P."/>
            <person name="Xu J."/>
            <person name="Bruns T."/>
            <person name="Baldrian P."/>
            <person name="Vilgalys R."/>
            <person name="Dunand C."/>
            <person name="Henrissat B."/>
            <person name="Grigoriev I.V."/>
            <person name="Hibbett D."/>
            <person name="Nagy L.G."/>
            <person name="Martin F.M."/>
        </authorList>
    </citation>
    <scope>NUCLEOTIDE SEQUENCE</scope>
    <source>
        <strain evidence="1">UH-Tt-Lm1</strain>
    </source>
</reference>
<gene>
    <name evidence="1" type="ORF">BJ322DRAFT_992665</name>
</gene>
<dbReference type="EMBL" id="WIUZ02000003">
    <property type="protein sequence ID" value="KAF9789719.1"/>
    <property type="molecule type" value="Genomic_DNA"/>
</dbReference>
<reference evidence="1" key="2">
    <citation type="submission" date="2020-11" db="EMBL/GenBank/DDBJ databases">
        <authorList>
            <consortium name="DOE Joint Genome Institute"/>
            <person name="Kuo A."/>
            <person name="Miyauchi S."/>
            <person name="Kiss E."/>
            <person name="Drula E."/>
            <person name="Kohler A."/>
            <person name="Sanchez-Garcia M."/>
            <person name="Andreopoulos B."/>
            <person name="Barry K.W."/>
            <person name="Bonito G."/>
            <person name="Buee M."/>
            <person name="Carver A."/>
            <person name="Chen C."/>
            <person name="Cichocki N."/>
            <person name="Clum A."/>
            <person name="Culley D."/>
            <person name="Crous P.W."/>
            <person name="Fauchery L."/>
            <person name="Girlanda M."/>
            <person name="Hayes R."/>
            <person name="Keri Z."/>
            <person name="Labutti K."/>
            <person name="Lipzen A."/>
            <person name="Lombard V."/>
            <person name="Magnuson J."/>
            <person name="Maillard F."/>
            <person name="Morin E."/>
            <person name="Murat C."/>
            <person name="Nolan M."/>
            <person name="Ohm R."/>
            <person name="Pangilinan J."/>
            <person name="Pereira M."/>
            <person name="Perotto S."/>
            <person name="Peter M."/>
            <person name="Riley R."/>
            <person name="Sitrit Y."/>
            <person name="Stielow B."/>
            <person name="Szollosi G."/>
            <person name="Zifcakova L."/>
            <person name="Stursova M."/>
            <person name="Spatafora J.W."/>
            <person name="Tedersoo L."/>
            <person name="Vaario L.-M."/>
            <person name="Yamada A."/>
            <person name="Yan M."/>
            <person name="Wang P."/>
            <person name="Xu J."/>
            <person name="Bruns T."/>
            <person name="Baldrian P."/>
            <person name="Vilgalys R."/>
            <person name="Henrissat B."/>
            <person name="Grigoriev I.V."/>
            <person name="Hibbett D."/>
            <person name="Nagy L.G."/>
            <person name="Martin F.M."/>
        </authorList>
    </citation>
    <scope>NUCLEOTIDE SEQUENCE</scope>
    <source>
        <strain evidence="1">UH-Tt-Lm1</strain>
    </source>
</reference>
<protein>
    <submittedName>
        <fullName evidence="1">Uncharacterized protein</fullName>
    </submittedName>
</protein>
<keyword evidence="2" id="KW-1185">Reference proteome</keyword>
<dbReference type="AlphaFoldDB" id="A0A9P6LAP6"/>
<dbReference type="Proteomes" id="UP000736335">
    <property type="component" value="Unassembled WGS sequence"/>
</dbReference>
<accession>A0A9P6LAP6</accession>
<sequence>GSKQVEVVGLDERRGFTLMVGVSMSGEVIPFQAIYRGRSPASLPSPSAPGYKKATQELKFQFEYSRTDNHWSTIRTMKSY</sequence>
<feature type="non-terminal residue" evidence="1">
    <location>
        <position position="80"/>
    </location>
</feature>
<name>A0A9P6LAP6_9AGAM</name>
<dbReference type="OrthoDB" id="3341102at2759"/>
<evidence type="ECO:0000313" key="1">
    <source>
        <dbReference type="EMBL" id="KAF9789719.1"/>
    </source>
</evidence>
<proteinExistence type="predicted"/>
<organism evidence="1 2">
    <name type="scientific">Thelephora terrestris</name>
    <dbReference type="NCBI Taxonomy" id="56493"/>
    <lineage>
        <taxon>Eukaryota</taxon>
        <taxon>Fungi</taxon>
        <taxon>Dikarya</taxon>
        <taxon>Basidiomycota</taxon>
        <taxon>Agaricomycotina</taxon>
        <taxon>Agaricomycetes</taxon>
        <taxon>Thelephorales</taxon>
        <taxon>Thelephoraceae</taxon>
        <taxon>Thelephora</taxon>
    </lineage>
</organism>
<evidence type="ECO:0000313" key="2">
    <source>
        <dbReference type="Proteomes" id="UP000736335"/>
    </source>
</evidence>
<comment type="caution">
    <text evidence="1">The sequence shown here is derived from an EMBL/GenBank/DDBJ whole genome shotgun (WGS) entry which is preliminary data.</text>
</comment>
<feature type="non-terminal residue" evidence="1">
    <location>
        <position position="1"/>
    </location>
</feature>